<keyword evidence="1" id="KW-0812">Transmembrane</keyword>
<proteinExistence type="predicted"/>
<keyword evidence="1" id="KW-1133">Transmembrane helix</keyword>
<feature type="transmembrane region" description="Helical" evidence="1">
    <location>
        <begin position="205"/>
        <end position="226"/>
    </location>
</feature>
<feature type="transmembrane region" description="Helical" evidence="1">
    <location>
        <begin position="130"/>
        <end position="149"/>
    </location>
</feature>
<evidence type="ECO:0000256" key="1">
    <source>
        <dbReference type="SAM" id="Phobius"/>
    </source>
</evidence>
<dbReference type="Proteomes" id="UP000626109">
    <property type="component" value="Unassembled WGS sequence"/>
</dbReference>
<reference evidence="2" key="1">
    <citation type="submission" date="2021-02" db="EMBL/GenBank/DDBJ databases">
        <authorList>
            <person name="Dougan E. K."/>
            <person name="Rhodes N."/>
            <person name="Thang M."/>
            <person name="Chan C."/>
        </authorList>
    </citation>
    <scope>NUCLEOTIDE SEQUENCE</scope>
</reference>
<gene>
    <name evidence="2" type="ORF">PGLA2088_LOCUS12881</name>
</gene>
<dbReference type="AlphaFoldDB" id="A0A813IVZ8"/>
<name>A0A813IVZ8_POLGL</name>
<keyword evidence="1" id="KW-0472">Membrane</keyword>
<feature type="transmembrane region" description="Helical" evidence="1">
    <location>
        <begin position="256"/>
        <end position="280"/>
    </location>
</feature>
<protein>
    <submittedName>
        <fullName evidence="2">Uncharacterized protein</fullName>
    </submittedName>
</protein>
<comment type="caution">
    <text evidence="2">The sequence shown here is derived from an EMBL/GenBank/DDBJ whole genome shotgun (WGS) entry which is preliminary data.</text>
</comment>
<feature type="non-terminal residue" evidence="2">
    <location>
        <position position="409"/>
    </location>
</feature>
<dbReference type="EMBL" id="CAJNNW010015303">
    <property type="protein sequence ID" value="CAE8657562.1"/>
    <property type="molecule type" value="Genomic_DNA"/>
</dbReference>
<evidence type="ECO:0000313" key="2">
    <source>
        <dbReference type="EMBL" id="CAE8657562.1"/>
    </source>
</evidence>
<evidence type="ECO:0000313" key="3">
    <source>
        <dbReference type="Proteomes" id="UP000626109"/>
    </source>
</evidence>
<feature type="transmembrane region" description="Helical" evidence="1">
    <location>
        <begin position="161"/>
        <end position="184"/>
    </location>
</feature>
<organism evidence="2 3">
    <name type="scientific">Polarella glacialis</name>
    <name type="common">Dinoflagellate</name>
    <dbReference type="NCBI Taxonomy" id="89957"/>
    <lineage>
        <taxon>Eukaryota</taxon>
        <taxon>Sar</taxon>
        <taxon>Alveolata</taxon>
        <taxon>Dinophyceae</taxon>
        <taxon>Suessiales</taxon>
        <taxon>Suessiaceae</taxon>
        <taxon>Polarella</taxon>
    </lineage>
</organism>
<accession>A0A813IVZ8</accession>
<sequence length="409" mass="45259">MIPTSLLMLSVASERLIGPCIEQQSEYTAETQWLLATVFRTCIELVRFETALVVLLVSLITDTGFGYLVLHLAQTLVFEVMLRQPQRLCFVRSSDDVDTPKAKTALRPPFHACDIVVYEGADLWAYRSRAVMLPIEIALFLTHLIQLLFMGMPVGVKAGSWVGGLALIFLMSMIREMATLYVALQGGSFSPQIPWFNLPGHLISLMVGAGMTMSTFAQVNFFWLLYAHHWASCFVGGISDEGVEVAEDTQSLGAGLLTVVLFAFLGVHVYSMFSWLFWLLKAKTDREPNQEMLQRAESKNAVMAFTSSNTTTLDLVRSNLARSGTTAQLALPQRGLAPQSAAASFVRSHTIRDMSASLQRNATLPCAVPLKAEDFETISDQVKVVGDEQMSRTWDQTLNSLFPDDLSPQ</sequence>